<comment type="caution">
    <text evidence="1">The sequence shown here is derived from an EMBL/GenBank/DDBJ whole genome shotgun (WGS) entry which is preliminary data.</text>
</comment>
<accession>A0ABW1SGN3</accession>
<evidence type="ECO:0000313" key="2">
    <source>
        <dbReference type="Proteomes" id="UP001596171"/>
    </source>
</evidence>
<protein>
    <submittedName>
        <fullName evidence="1">Uncharacterized protein</fullName>
    </submittedName>
</protein>
<dbReference type="EMBL" id="JBHSSE010000005">
    <property type="protein sequence ID" value="MFC6200836.1"/>
    <property type="molecule type" value="Genomic_DNA"/>
</dbReference>
<reference evidence="2" key="1">
    <citation type="journal article" date="2019" name="Int. J. Syst. Evol. Microbiol.">
        <title>The Global Catalogue of Microorganisms (GCM) 10K type strain sequencing project: providing services to taxonomists for standard genome sequencing and annotation.</title>
        <authorList>
            <consortium name="The Broad Institute Genomics Platform"/>
            <consortium name="The Broad Institute Genome Sequencing Center for Infectious Disease"/>
            <person name="Wu L."/>
            <person name="Ma J."/>
        </authorList>
    </citation>
    <scope>NUCLEOTIDE SEQUENCE [LARGE SCALE GENOMIC DNA]</scope>
    <source>
        <strain evidence="2">CCM 8930</strain>
    </source>
</reference>
<name>A0ABW1SGN3_9LACO</name>
<dbReference type="RefSeq" id="WP_223877510.1">
    <property type="nucleotide sequence ID" value="NZ_BJDI01000031.1"/>
</dbReference>
<sequence>MDKHDIVKVEMPHKVRLAAPQTTATKAVQLRVGQNKSVYHLQQSKQLHC</sequence>
<keyword evidence="2" id="KW-1185">Reference proteome</keyword>
<proteinExistence type="predicted"/>
<gene>
    <name evidence="1" type="ORF">ACFP1L_02865</name>
</gene>
<dbReference type="Proteomes" id="UP001596171">
    <property type="component" value="Unassembled WGS sequence"/>
</dbReference>
<organism evidence="1 2">
    <name type="scientific">Lactiplantibacillus nangangensis</name>
    <dbReference type="NCBI Taxonomy" id="2559917"/>
    <lineage>
        <taxon>Bacteria</taxon>
        <taxon>Bacillati</taxon>
        <taxon>Bacillota</taxon>
        <taxon>Bacilli</taxon>
        <taxon>Lactobacillales</taxon>
        <taxon>Lactobacillaceae</taxon>
        <taxon>Lactiplantibacillus</taxon>
    </lineage>
</organism>
<evidence type="ECO:0000313" key="1">
    <source>
        <dbReference type="EMBL" id="MFC6200836.1"/>
    </source>
</evidence>